<sequence>MDRVLVTMKLNLGCGYNKLENYINIDHDANCKPDIVADLEEDLPFADSSIDEINMFHVLEHLGQSTKTYFSIWREFYRILKDNGVIKITVPHWQHENFHHDPTHVRIVTPIGIDMFSQERNMYMIRTGGNETTLGLQLGIDIAVTDVGYDFMPEFENAMKDKPRDLIMHESKKYNNVCYQVNIHAMAHKPARGDTINNR</sequence>
<dbReference type="InterPro" id="IPR013216">
    <property type="entry name" value="Methyltransf_11"/>
</dbReference>
<evidence type="ECO:0000259" key="1">
    <source>
        <dbReference type="Pfam" id="PF08241"/>
    </source>
</evidence>
<evidence type="ECO:0000313" key="5">
    <source>
        <dbReference type="EMBL" id="CAB4221595.1"/>
    </source>
</evidence>
<dbReference type="EMBL" id="LR797099">
    <property type="protein sequence ID" value="CAB4186801.1"/>
    <property type="molecule type" value="Genomic_DNA"/>
</dbReference>
<gene>
    <name evidence="4" type="ORF">UFOVP1146_147</name>
    <name evidence="5" type="ORF">UFOVP1638_418</name>
    <name evidence="2" type="ORF">UFOVP812_60</name>
    <name evidence="3" type="ORF">UFOVP818_83</name>
</gene>
<protein>
    <submittedName>
        <fullName evidence="4">AdoMet_MTases domain containing protein</fullName>
    </submittedName>
</protein>
<evidence type="ECO:0000313" key="4">
    <source>
        <dbReference type="EMBL" id="CAB4186801.1"/>
    </source>
</evidence>
<name>A0A6J5QZL3_9CAUD</name>
<dbReference type="GO" id="GO:0008757">
    <property type="term" value="F:S-adenosylmethionine-dependent methyltransferase activity"/>
    <property type="evidence" value="ECO:0007669"/>
    <property type="project" value="InterPro"/>
</dbReference>
<reference evidence="4" key="1">
    <citation type="submission" date="2020-05" db="EMBL/GenBank/DDBJ databases">
        <authorList>
            <person name="Chiriac C."/>
            <person name="Salcher M."/>
            <person name="Ghai R."/>
            <person name="Kavagutti S V."/>
        </authorList>
    </citation>
    <scope>NUCLEOTIDE SEQUENCE</scope>
</reference>
<accession>A0A6J5QZL3</accession>
<evidence type="ECO:0000313" key="2">
    <source>
        <dbReference type="EMBL" id="CAB4163789.1"/>
    </source>
</evidence>
<dbReference type="InterPro" id="IPR029063">
    <property type="entry name" value="SAM-dependent_MTases_sf"/>
</dbReference>
<dbReference type="EMBL" id="LR796776">
    <property type="protein sequence ID" value="CAB4165547.1"/>
    <property type="molecule type" value="Genomic_DNA"/>
</dbReference>
<dbReference type="Gene3D" id="3.40.50.150">
    <property type="entry name" value="Vaccinia Virus protein VP39"/>
    <property type="match status" value="1"/>
</dbReference>
<evidence type="ECO:0000313" key="3">
    <source>
        <dbReference type="EMBL" id="CAB4165547.1"/>
    </source>
</evidence>
<dbReference type="Pfam" id="PF08241">
    <property type="entry name" value="Methyltransf_11"/>
    <property type="match status" value="1"/>
</dbReference>
<proteinExistence type="predicted"/>
<dbReference type="SUPFAM" id="SSF53335">
    <property type="entry name" value="S-adenosyl-L-methionine-dependent methyltransferases"/>
    <property type="match status" value="1"/>
</dbReference>
<organism evidence="4">
    <name type="scientific">uncultured Caudovirales phage</name>
    <dbReference type="NCBI Taxonomy" id="2100421"/>
    <lineage>
        <taxon>Viruses</taxon>
        <taxon>Duplodnaviria</taxon>
        <taxon>Heunggongvirae</taxon>
        <taxon>Uroviricota</taxon>
        <taxon>Caudoviricetes</taxon>
        <taxon>Peduoviridae</taxon>
        <taxon>Maltschvirus</taxon>
        <taxon>Maltschvirus maltsch</taxon>
    </lineage>
</organism>
<dbReference type="EMBL" id="LR796758">
    <property type="protein sequence ID" value="CAB4163789.1"/>
    <property type="molecule type" value="Genomic_DNA"/>
</dbReference>
<feature type="domain" description="Methyltransferase type 11" evidence="1">
    <location>
        <begin position="34"/>
        <end position="86"/>
    </location>
</feature>
<dbReference type="EMBL" id="LR797502">
    <property type="protein sequence ID" value="CAB4221595.1"/>
    <property type="molecule type" value="Genomic_DNA"/>
</dbReference>